<evidence type="ECO:0000313" key="3">
    <source>
        <dbReference type="EMBL" id="GFH25219.1"/>
    </source>
</evidence>
<protein>
    <submittedName>
        <fullName evidence="3">Uncharacterized protein</fullName>
    </submittedName>
</protein>
<feature type="region of interest" description="Disordered" evidence="2">
    <location>
        <begin position="1"/>
        <end position="23"/>
    </location>
</feature>
<keyword evidence="4" id="KW-1185">Reference proteome</keyword>
<organism evidence="3 4">
    <name type="scientific">Haematococcus lacustris</name>
    <name type="common">Green alga</name>
    <name type="synonym">Haematococcus pluvialis</name>
    <dbReference type="NCBI Taxonomy" id="44745"/>
    <lineage>
        <taxon>Eukaryota</taxon>
        <taxon>Viridiplantae</taxon>
        <taxon>Chlorophyta</taxon>
        <taxon>core chlorophytes</taxon>
        <taxon>Chlorophyceae</taxon>
        <taxon>CS clade</taxon>
        <taxon>Chlamydomonadales</taxon>
        <taxon>Haematococcaceae</taxon>
        <taxon>Haematococcus</taxon>
    </lineage>
</organism>
<evidence type="ECO:0000313" key="4">
    <source>
        <dbReference type="Proteomes" id="UP000485058"/>
    </source>
</evidence>
<gene>
    <name evidence="3" type="ORF">HaLaN_23150</name>
</gene>
<feature type="non-terminal residue" evidence="3">
    <location>
        <position position="198"/>
    </location>
</feature>
<evidence type="ECO:0000256" key="1">
    <source>
        <dbReference type="SAM" id="Coils"/>
    </source>
</evidence>
<dbReference type="EMBL" id="BLLF01002754">
    <property type="protein sequence ID" value="GFH25219.1"/>
    <property type="molecule type" value="Genomic_DNA"/>
</dbReference>
<sequence length="198" mass="20703">MDHARRPVLRQLPETPLRMDDPAKRQRIAYQTPVHGTSALNVCTPGTLPGQQQAGGGDILDYLKGRGGRIKELEDEVSRQRAANEQLTAALAQASAAQSKLQLQLSMAEQQCAAAKAASATASSAASATAKPSAYIAQLEQLVDSELAKGLALETQLAAAQERLLQAEQRTAAAKEQASAAAAEAHRSAAALGVELEA</sequence>
<keyword evidence="1" id="KW-0175">Coiled coil</keyword>
<name>A0A699ZZF4_HAELA</name>
<reference evidence="3 4" key="1">
    <citation type="submission" date="2020-02" db="EMBL/GenBank/DDBJ databases">
        <title>Draft genome sequence of Haematococcus lacustris strain NIES-144.</title>
        <authorList>
            <person name="Morimoto D."/>
            <person name="Nakagawa S."/>
            <person name="Yoshida T."/>
            <person name="Sawayama S."/>
        </authorList>
    </citation>
    <scope>NUCLEOTIDE SEQUENCE [LARGE SCALE GENOMIC DNA]</scope>
    <source>
        <strain evidence="3 4">NIES-144</strain>
    </source>
</reference>
<feature type="coiled-coil region" evidence="1">
    <location>
        <begin position="70"/>
        <end position="111"/>
    </location>
</feature>
<feature type="non-terminal residue" evidence="3">
    <location>
        <position position="1"/>
    </location>
</feature>
<proteinExistence type="predicted"/>
<comment type="caution">
    <text evidence="3">The sequence shown here is derived from an EMBL/GenBank/DDBJ whole genome shotgun (WGS) entry which is preliminary data.</text>
</comment>
<dbReference type="Proteomes" id="UP000485058">
    <property type="component" value="Unassembled WGS sequence"/>
</dbReference>
<evidence type="ECO:0000256" key="2">
    <source>
        <dbReference type="SAM" id="MobiDB-lite"/>
    </source>
</evidence>
<dbReference type="AlphaFoldDB" id="A0A699ZZF4"/>
<feature type="coiled-coil region" evidence="1">
    <location>
        <begin position="150"/>
        <end position="184"/>
    </location>
</feature>
<accession>A0A699ZZF4</accession>